<dbReference type="EMBL" id="AECU01000083">
    <property type="protein sequence ID" value="EFQ07581.1"/>
    <property type="molecule type" value="Genomic_DNA"/>
</dbReference>
<name>E2ZGY8_9FIRM</name>
<proteinExistence type="predicted"/>
<dbReference type="AlphaFoldDB" id="E2ZGY8"/>
<evidence type="ECO:0000313" key="2">
    <source>
        <dbReference type="Proteomes" id="UP000006028"/>
    </source>
</evidence>
<dbReference type="HOGENOM" id="CLU_3251776_0_0_9"/>
<dbReference type="BioCyc" id="FCF748224-HMP:GTSS-745-MONOMER"/>
<protein>
    <submittedName>
        <fullName evidence="1">Uncharacterized protein</fullName>
    </submittedName>
</protein>
<sequence>MRKPPALVQDAGGIFMQFIGTDFLVKKQNRKRPQLFPVLQIK</sequence>
<reference evidence="1 2" key="1">
    <citation type="submission" date="2010-08" db="EMBL/GenBank/DDBJ databases">
        <authorList>
            <person name="Weinstock G."/>
            <person name="Sodergren E."/>
            <person name="Clifton S."/>
            <person name="Fulton L."/>
            <person name="Fulton B."/>
            <person name="Courtney L."/>
            <person name="Fronick C."/>
            <person name="Harrison M."/>
            <person name="Strong C."/>
            <person name="Farmer C."/>
            <person name="Delahaunty K."/>
            <person name="Markovic C."/>
            <person name="Hall O."/>
            <person name="Minx P."/>
            <person name="Tomlinson C."/>
            <person name="Mitreva M."/>
            <person name="Hou S."/>
            <person name="Chen J."/>
            <person name="Wollam A."/>
            <person name="Pepin K.H."/>
            <person name="Johnson M."/>
            <person name="Bhonagiri V."/>
            <person name="Zhang X."/>
            <person name="Suruliraj S."/>
            <person name="Warren W."/>
            <person name="Chinwalla A."/>
            <person name="Mardis E.R."/>
            <person name="Wilson R.K."/>
        </authorList>
    </citation>
    <scope>NUCLEOTIDE SEQUENCE [LARGE SCALE GENOMIC DNA]</scope>
    <source>
        <strain evidence="1 2">KLE1255</strain>
    </source>
</reference>
<evidence type="ECO:0000313" key="1">
    <source>
        <dbReference type="EMBL" id="EFQ07581.1"/>
    </source>
</evidence>
<comment type="caution">
    <text evidence="1">The sequence shown here is derived from an EMBL/GenBank/DDBJ whole genome shotgun (WGS) entry which is preliminary data.</text>
</comment>
<dbReference type="Proteomes" id="UP000006028">
    <property type="component" value="Unassembled WGS sequence"/>
</dbReference>
<organism evidence="1 2">
    <name type="scientific">Faecalibacterium cf. prausnitzii KLE1255</name>
    <dbReference type="NCBI Taxonomy" id="748224"/>
    <lineage>
        <taxon>Bacteria</taxon>
        <taxon>Bacillati</taxon>
        <taxon>Bacillota</taxon>
        <taxon>Clostridia</taxon>
        <taxon>Eubacteriales</taxon>
        <taxon>Oscillospiraceae</taxon>
        <taxon>Faecalibacterium</taxon>
    </lineage>
</organism>
<accession>E2ZGY8</accession>
<gene>
    <name evidence="1" type="ORF">HMPREF9436_00925</name>
</gene>
<dbReference type="STRING" id="748224.HMPREF9436_00925"/>